<accession>A0A6B3N4I5</accession>
<evidence type="ECO:0000313" key="1">
    <source>
        <dbReference type="EMBL" id="NER26440.1"/>
    </source>
</evidence>
<comment type="caution">
    <text evidence="1">The sequence shown here is derived from an EMBL/GenBank/DDBJ whole genome shotgun (WGS) entry which is preliminary data.</text>
</comment>
<sequence>MVNTNQPIIRLEAPLTGDTATRTQLAIFRTPGEQLWVKVNNNQPHCGIVTAQFNQQVTKAVNPKHPDGTPQRHPEDGNKVWQLTGKSYHNGNSYYQRLAAEGDQIFVIPNLAVNGIRAKDITECRFCFVESDDGTIDEQWQKLVNFVNQTGLTPRLVVFSGGKSLHIYWELLGGTSTEDWQKLQRKLILIFHSDPQIANPNREMRLAGVQRGDKQVTIEFTSPHKYSAQALESKLDQLGIFPHGLSYERWTLARRAFYGKGKIDNRSLQQREAQLREVLSKPEPELFPPPQHFPTIHNPIYVSGGAVPLEACLGGYQELVSGGAAQGTRNNTGFTLACNLIAIENTLQSLGENYTGNAQQLFEQYCQNCSPALDSIEAQRIWQSASYTAKGQLFNRETLSKRIHWYRWQNDAEYKKLSIAAWKQELPFKSGAPEPDPKLYQEYLQNESELAAADEAEQLATKELEQERQKELKTLWEHNWDTEQLFNNLKQFLGHLSHKVQKQFKGFGNHKKLPKPDLPPTLYLNSLSDLTDSKVYRNQGCPKLYYKPGELEKVLKAARFWELGYKGVLVNSGTGSGKSHTIGQQQRRDWFRLEDKTNKVPTNSRLFYACESGENTTVKSLENWTPLARMHNGLVERHLKLTGAGKPFIERPKPGETPTIPGNCHLTAHRQLLGEKNLSVYQGSSSSKEGDTNYICDNCPHGSKATENSPNKCSSAVGEGFGFKAEMKDSLAAPRIKGTLTGFPGDHNLRIVAFIDEVSQTLKPTKDLEINLVDLEKEFLRLWRTDKELYSLLEPIYGVLNTRLTEHPQPKYGYDLMTIKGWFAEHHFEGEDFDELILRLDQVTKKASLAELEKVNVNATVGEAKQILSLNWLKEFCQVLAGYPGAGSCRIVDYKLIVTIPNHRHLDFINSCEFSVFLDATGDRKELAKILRWEEHEILLIEEMPQPGVGDNLRVVQVTGLGGCGKIRSQTLTERINAVEEGIFNWAYGEPTTDTLNSLLGTPDEIFQGAFDPHKYNYIRHKDCIPEGIEKQLYYFGGSAGERGSNAASDCQVLVLEGLPNENIGGTLAQYHTIYHTDCSADDPHFQAWYNQRVLTGIYQGIGRSRYRRRPEETIPVFILGESPHQNIALGLQEQYGLLVQQIDAGLIEPAAADREKQAFLRIVKAIKSLVESGKTNPTQQQVAAVAGVNQSNVSRTLKKLGGIEAILKLCAALNKDYLSATHKLKSQREWLEYCRSKHPPSKDPTVFESLIWIGKVFLPMRLLEAQTTKVIEEIGDYIQKFGHWGTEIILGSLPESAAITLLTEFLRLLSPQQLAQLRKMSLVPE</sequence>
<name>A0A6B3N4I5_9CYAN</name>
<organism evidence="1">
    <name type="scientific">Symploca sp. SIO1C4</name>
    <dbReference type="NCBI Taxonomy" id="2607765"/>
    <lineage>
        <taxon>Bacteria</taxon>
        <taxon>Bacillati</taxon>
        <taxon>Cyanobacteriota</taxon>
        <taxon>Cyanophyceae</taxon>
        <taxon>Coleofasciculales</taxon>
        <taxon>Coleofasciculaceae</taxon>
        <taxon>Symploca</taxon>
    </lineage>
</organism>
<dbReference type="EMBL" id="JAAHFQ010000030">
    <property type="protein sequence ID" value="NER26440.1"/>
    <property type="molecule type" value="Genomic_DNA"/>
</dbReference>
<dbReference type="Gene3D" id="3.30.70.1790">
    <property type="entry name" value="RepB DNA-primase, N-terminal domain"/>
    <property type="match status" value="1"/>
</dbReference>
<gene>
    <name evidence="1" type="ORF">F6J89_02135</name>
</gene>
<protein>
    <submittedName>
        <fullName evidence="1">Uncharacterized protein</fullName>
    </submittedName>
</protein>
<reference evidence="1" key="1">
    <citation type="submission" date="2019-11" db="EMBL/GenBank/DDBJ databases">
        <title>Genomic insights into an expanded diversity of filamentous marine cyanobacteria reveals the extraordinary biosynthetic potential of Moorea and Okeania.</title>
        <authorList>
            <person name="Ferreira Leao T."/>
            <person name="Wang M."/>
            <person name="Moss N."/>
            <person name="Da Silva R."/>
            <person name="Sanders J."/>
            <person name="Nurk S."/>
            <person name="Gurevich A."/>
            <person name="Humphrey G."/>
            <person name="Reher R."/>
            <person name="Zhu Q."/>
            <person name="Belda-Ferre P."/>
            <person name="Glukhov E."/>
            <person name="Rex R."/>
            <person name="Dorrestein P.C."/>
            <person name="Knight R."/>
            <person name="Pevzner P."/>
            <person name="Gerwick W.H."/>
            <person name="Gerwick L."/>
        </authorList>
    </citation>
    <scope>NUCLEOTIDE SEQUENCE</scope>
    <source>
        <strain evidence="1">SIO1C4</strain>
    </source>
</reference>
<proteinExistence type="predicted"/>